<dbReference type="InterPro" id="IPR004089">
    <property type="entry name" value="MCPsignal_dom"/>
</dbReference>
<dbReference type="STRING" id="1385514.N782_06240"/>
<comment type="caution">
    <text evidence="10">The sequence shown here is derived from an EMBL/GenBank/DDBJ whole genome shotgun (WGS) entry which is preliminary data.</text>
</comment>
<evidence type="ECO:0000256" key="2">
    <source>
        <dbReference type="ARBA" id="ARBA00022475"/>
    </source>
</evidence>
<evidence type="ECO:0000256" key="5">
    <source>
        <dbReference type="ARBA" id="ARBA00029447"/>
    </source>
</evidence>
<feature type="domain" description="Methyl-accepting transducer" evidence="8">
    <location>
        <begin position="143"/>
        <end position="379"/>
    </location>
</feature>
<dbReference type="GO" id="GO:0007165">
    <property type="term" value="P:signal transduction"/>
    <property type="evidence" value="ECO:0007669"/>
    <property type="project" value="UniProtKB-KW"/>
</dbReference>
<keyword evidence="4 6" id="KW-0807">Transducer</keyword>
<gene>
    <name evidence="10" type="ORF">N782_06240</name>
</gene>
<dbReference type="GO" id="GO:0005886">
    <property type="term" value="C:plasma membrane"/>
    <property type="evidence" value="ECO:0007669"/>
    <property type="project" value="UniProtKB-SubCell"/>
</dbReference>
<dbReference type="Pfam" id="PF00672">
    <property type="entry name" value="HAMP"/>
    <property type="match status" value="1"/>
</dbReference>
<dbReference type="eggNOG" id="COG0840">
    <property type="taxonomic scope" value="Bacteria"/>
</dbReference>
<evidence type="ECO:0000256" key="6">
    <source>
        <dbReference type="PROSITE-ProRule" id="PRU00284"/>
    </source>
</evidence>
<dbReference type="Proteomes" id="UP000030147">
    <property type="component" value="Unassembled WGS sequence"/>
</dbReference>
<dbReference type="InterPro" id="IPR003660">
    <property type="entry name" value="HAMP_dom"/>
</dbReference>
<organism evidence="10 11">
    <name type="scientific">Pontibacillus yanchengensis Y32</name>
    <dbReference type="NCBI Taxonomy" id="1385514"/>
    <lineage>
        <taxon>Bacteria</taxon>
        <taxon>Bacillati</taxon>
        <taxon>Bacillota</taxon>
        <taxon>Bacilli</taxon>
        <taxon>Bacillales</taxon>
        <taxon>Bacillaceae</taxon>
        <taxon>Pontibacillus</taxon>
    </lineage>
</organism>
<evidence type="ECO:0000313" key="11">
    <source>
        <dbReference type="Proteomes" id="UP000030147"/>
    </source>
</evidence>
<keyword evidence="3 7" id="KW-0472">Membrane</keyword>
<feature type="transmembrane region" description="Helical" evidence="7">
    <location>
        <begin position="12"/>
        <end position="36"/>
    </location>
</feature>
<feature type="transmembrane region" description="Helical" evidence="7">
    <location>
        <begin position="48"/>
        <end position="70"/>
    </location>
</feature>
<evidence type="ECO:0000259" key="8">
    <source>
        <dbReference type="PROSITE" id="PS50111"/>
    </source>
</evidence>
<dbReference type="Gene3D" id="1.10.287.950">
    <property type="entry name" value="Methyl-accepting chemotaxis protein"/>
    <property type="match status" value="1"/>
</dbReference>
<dbReference type="SMART" id="SM00283">
    <property type="entry name" value="MA"/>
    <property type="match status" value="1"/>
</dbReference>
<dbReference type="CDD" id="cd06225">
    <property type="entry name" value="HAMP"/>
    <property type="match status" value="1"/>
</dbReference>
<reference evidence="10 11" key="1">
    <citation type="journal article" date="2015" name="Stand. Genomic Sci.">
        <title>High quality draft genome sequence of the moderately halophilic bacterium Pontibacillus yanchengensis Y32(T) and comparison among Pontibacillus genomes.</title>
        <authorList>
            <person name="Huang J."/>
            <person name="Qiao Z.X."/>
            <person name="Tang J.W."/>
            <person name="Wang G."/>
        </authorList>
    </citation>
    <scope>NUCLEOTIDE SEQUENCE [LARGE SCALE GENOMIC DNA]</scope>
    <source>
        <strain evidence="10 11">Y32</strain>
    </source>
</reference>
<accession>A0A0A2TC26</accession>
<dbReference type="PROSITE" id="PS50885">
    <property type="entry name" value="HAMP"/>
    <property type="match status" value="1"/>
</dbReference>
<dbReference type="PANTHER" id="PTHR32089">
    <property type="entry name" value="METHYL-ACCEPTING CHEMOTAXIS PROTEIN MCPB"/>
    <property type="match status" value="1"/>
</dbReference>
<dbReference type="SMART" id="SM00304">
    <property type="entry name" value="HAMP"/>
    <property type="match status" value="1"/>
</dbReference>
<evidence type="ECO:0000313" key="10">
    <source>
        <dbReference type="EMBL" id="KGP71978.1"/>
    </source>
</evidence>
<protein>
    <submittedName>
        <fullName evidence="10">Chemotaxis protein</fullName>
    </submittedName>
</protein>
<dbReference type="EMBL" id="AVBF01000041">
    <property type="protein sequence ID" value="KGP71978.1"/>
    <property type="molecule type" value="Genomic_DNA"/>
</dbReference>
<comment type="subcellular location">
    <subcellularLocation>
        <location evidence="1">Cell membrane</location>
    </subcellularLocation>
</comment>
<keyword evidence="2" id="KW-1003">Cell membrane</keyword>
<sequence length="431" mass="47218">MKKRYRFSLRLKLVLFISVLAVVTYSTSALFIYVLYDWIQQHISLPEMTFTIITLGLGVLWSGILAYFAAGFITKPLHQLETAAALAAEGQISDEVVVSKSDDEIRSLGTAFETMMGNLREMVHNIDQNFEETNQSVTDIKKAADQASQQAQLIGETIQEISQGAENSSNAIQNTAESIDESTQLATQVQEKAQHSHQLSNHMLSTLEDGKKTIHSLVTGIQNISKEQEVSLEAVGRLETNAKKVEDIISLVGDIAEQTNLLALNASIEAARAGEQGKGFAVVAEEVRKLADESAKAVQGISDLIANMQTDVTNVVSQIKEQVQFARTEADKGEETNQAIATMSSSVHEMATSVTEINSLVDHQLRLLQATSQQSQEVSAIAEETSAGTQQVSASVQEQANLIQEIDRISYELSDQAQKLKQHIHRFSITE</sequence>
<proteinExistence type="inferred from homology"/>
<dbReference type="AlphaFoldDB" id="A0A0A2TC26"/>
<dbReference type="PANTHER" id="PTHR32089:SF114">
    <property type="entry name" value="METHYL-ACCEPTING CHEMOTAXIS PROTEIN MCPB"/>
    <property type="match status" value="1"/>
</dbReference>
<evidence type="ECO:0000256" key="3">
    <source>
        <dbReference type="ARBA" id="ARBA00023136"/>
    </source>
</evidence>
<keyword evidence="7" id="KW-1133">Transmembrane helix</keyword>
<dbReference type="OrthoDB" id="2489132at2"/>
<keyword evidence="11" id="KW-1185">Reference proteome</keyword>
<evidence type="ECO:0000256" key="4">
    <source>
        <dbReference type="ARBA" id="ARBA00023224"/>
    </source>
</evidence>
<feature type="domain" description="HAMP" evidence="9">
    <location>
        <begin position="71"/>
        <end position="124"/>
    </location>
</feature>
<dbReference type="RefSeq" id="WP_036821334.1">
    <property type="nucleotide sequence ID" value="NZ_AVBF01000041.1"/>
</dbReference>
<evidence type="ECO:0000256" key="1">
    <source>
        <dbReference type="ARBA" id="ARBA00004236"/>
    </source>
</evidence>
<evidence type="ECO:0000259" key="9">
    <source>
        <dbReference type="PROSITE" id="PS50885"/>
    </source>
</evidence>
<name>A0A0A2TC26_9BACI</name>
<dbReference type="Pfam" id="PF00015">
    <property type="entry name" value="MCPsignal"/>
    <property type="match status" value="1"/>
</dbReference>
<evidence type="ECO:0000256" key="7">
    <source>
        <dbReference type="SAM" id="Phobius"/>
    </source>
</evidence>
<comment type="similarity">
    <text evidence="5">Belongs to the methyl-accepting chemotaxis (MCP) protein family.</text>
</comment>
<dbReference type="SUPFAM" id="SSF58104">
    <property type="entry name" value="Methyl-accepting chemotaxis protein (MCP) signaling domain"/>
    <property type="match status" value="1"/>
</dbReference>
<keyword evidence="7" id="KW-0812">Transmembrane</keyword>
<dbReference type="PROSITE" id="PS50111">
    <property type="entry name" value="CHEMOTAXIS_TRANSDUC_2"/>
    <property type="match status" value="1"/>
</dbReference>